<gene>
    <name evidence="1" type="ORF">KKC1_28530</name>
</gene>
<keyword evidence="2" id="KW-1185">Reference proteome</keyword>
<evidence type="ECO:0000313" key="2">
    <source>
        <dbReference type="Proteomes" id="UP000197032"/>
    </source>
</evidence>
<organism evidence="1 2">
    <name type="scientific">Calderihabitans maritimus</name>
    <dbReference type="NCBI Taxonomy" id="1246530"/>
    <lineage>
        <taxon>Bacteria</taxon>
        <taxon>Bacillati</taxon>
        <taxon>Bacillota</taxon>
        <taxon>Clostridia</taxon>
        <taxon>Neomoorellales</taxon>
        <taxon>Calderihabitantaceae</taxon>
        <taxon>Calderihabitans</taxon>
    </lineage>
</organism>
<protein>
    <submittedName>
        <fullName evidence="1">Uncharacterized protein</fullName>
    </submittedName>
</protein>
<accession>A0A1Z5HWN0</accession>
<reference evidence="2" key="1">
    <citation type="journal article" date="2017" name="Appl. Environ. Microbiol.">
        <title>Genomic analysis of Calderihabitans maritimus KKC1, a thermophilic hydrogenogenic carboxydotrophic bacterium isolated from marine sediment.</title>
        <authorList>
            <person name="Omae K."/>
            <person name="Yoneda Y."/>
            <person name="Fukuyama Y."/>
            <person name="Yoshida T."/>
            <person name="Sako Y."/>
        </authorList>
    </citation>
    <scope>NUCLEOTIDE SEQUENCE [LARGE SCALE GENOMIC DNA]</scope>
    <source>
        <strain evidence="2">KKC1</strain>
    </source>
</reference>
<dbReference type="EMBL" id="BDGJ01000168">
    <property type="protein sequence ID" value="GAW93725.1"/>
    <property type="molecule type" value="Genomic_DNA"/>
</dbReference>
<dbReference type="AlphaFoldDB" id="A0A1Z5HWN0"/>
<dbReference type="Proteomes" id="UP000197032">
    <property type="component" value="Unassembled WGS sequence"/>
</dbReference>
<comment type="caution">
    <text evidence="1">The sequence shown here is derived from an EMBL/GenBank/DDBJ whole genome shotgun (WGS) entry which is preliminary data.</text>
</comment>
<name>A0A1Z5HWN0_9FIRM</name>
<evidence type="ECO:0000313" key="1">
    <source>
        <dbReference type="EMBL" id="GAW93725.1"/>
    </source>
</evidence>
<proteinExistence type="predicted"/>
<sequence length="81" mass="9100">MSSVQYWIKSLTSCGGCLGEPLSDTKTAVLFAGGWAAEVSDTGDLDKFGNIFFRLSSREFSWLEREHPDNSRPVIKTRRDK</sequence>